<sequence>MSTTQIVSVQTPSDRVLENQNEPACSNTPEPWGKPSIGEERLLRVMDREANKALCYLSWSPDMIGRTMMTICARLCNAHRLFSSYESVKLLFCQLSPHIEDVWEENLFSDDWTSSHQHSYSNGCKFLCSASDLLRNLVFESRLQHAVGDLVPCDTELEPLSTAAPRLYQLFKMASLRAGFETINVDNLIAPLFPGEYERLIGTLYEGKKIKARLIDAVQVAARLYTALSFYPDIRFRYDALSADMVLDMYTLRPPMGKAWKTILPAITVVDTFGGEMILVKAMAFNDSSTCQSCPDTWITRVS</sequence>
<name>A0ACC3A3G3_9EURO</name>
<accession>A0ACC3A3G3</accession>
<proteinExistence type="predicted"/>
<comment type="caution">
    <text evidence="1">The sequence shown here is derived from an EMBL/GenBank/DDBJ whole genome shotgun (WGS) entry which is preliminary data.</text>
</comment>
<reference evidence="1" key="1">
    <citation type="submission" date="2022-10" db="EMBL/GenBank/DDBJ databases">
        <title>Culturing micro-colonial fungi from biological soil crusts in the Mojave desert and describing Neophaeococcomyces mojavensis, and introducing the new genera and species Taxawa tesnikishii.</title>
        <authorList>
            <person name="Kurbessoian T."/>
            <person name="Stajich J.E."/>
        </authorList>
    </citation>
    <scope>NUCLEOTIDE SEQUENCE</scope>
    <source>
        <strain evidence="1">JES_112</strain>
    </source>
</reference>
<keyword evidence="2" id="KW-1185">Reference proteome</keyword>
<dbReference type="EMBL" id="JAPDRQ010000113">
    <property type="protein sequence ID" value="KAJ9654744.1"/>
    <property type="molecule type" value="Genomic_DNA"/>
</dbReference>
<dbReference type="Proteomes" id="UP001172386">
    <property type="component" value="Unassembled WGS sequence"/>
</dbReference>
<organism evidence="1 2">
    <name type="scientific">Neophaeococcomyces mojaviensis</name>
    <dbReference type="NCBI Taxonomy" id="3383035"/>
    <lineage>
        <taxon>Eukaryota</taxon>
        <taxon>Fungi</taxon>
        <taxon>Dikarya</taxon>
        <taxon>Ascomycota</taxon>
        <taxon>Pezizomycotina</taxon>
        <taxon>Eurotiomycetes</taxon>
        <taxon>Chaetothyriomycetidae</taxon>
        <taxon>Chaetothyriales</taxon>
        <taxon>Chaetothyriales incertae sedis</taxon>
        <taxon>Neophaeococcomyces</taxon>
    </lineage>
</organism>
<protein>
    <submittedName>
        <fullName evidence="1">Uncharacterized protein</fullName>
    </submittedName>
</protein>
<evidence type="ECO:0000313" key="2">
    <source>
        <dbReference type="Proteomes" id="UP001172386"/>
    </source>
</evidence>
<evidence type="ECO:0000313" key="1">
    <source>
        <dbReference type="EMBL" id="KAJ9654744.1"/>
    </source>
</evidence>
<gene>
    <name evidence="1" type="ORF">H2198_006262</name>
</gene>